<dbReference type="CDD" id="cd24139">
    <property type="entry name" value="SIP5-like"/>
    <property type="match status" value="1"/>
</dbReference>
<evidence type="ECO:0000256" key="2">
    <source>
        <dbReference type="SAM" id="MobiDB-lite"/>
    </source>
</evidence>
<organism evidence="3 4">
    <name type="scientific">Zymoseptoria tritici (strain ST99CH_3D7)</name>
    <dbReference type="NCBI Taxonomy" id="1276538"/>
    <lineage>
        <taxon>Eukaryota</taxon>
        <taxon>Fungi</taxon>
        <taxon>Dikarya</taxon>
        <taxon>Ascomycota</taxon>
        <taxon>Pezizomycotina</taxon>
        <taxon>Dothideomycetes</taxon>
        <taxon>Dothideomycetidae</taxon>
        <taxon>Mycosphaerellales</taxon>
        <taxon>Mycosphaerellaceae</taxon>
        <taxon>Zymoseptoria</taxon>
    </lineage>
</organism>
<feature type="compositionally biased region" description="Low complexity" evidence="2">
    <location>
        <begin position="26"/>
        <end position="44"/>
    </location>
</feature>
<feature type="region of interest" description="Disordered" evidence="2">
    <location>
        <begin position="172"/>
        <end position="287"/>
    </location>
</feature>
<dbReference type="Proteomes" id="UP000215127">
    <property type="component" value="Chromosome 3"/>
</dbReference>
<proteinExistence type="inferred from homology"/>
<feature type="compositionally biased region" description="Basic and acidic residues" evidence="2">
    <location>
        <begin position="71"/>
        <end position="107"/>
    </location>
</feature>
<evidence type="ECO:0000256" key="1">
    <source>
        <dbReference type="ARBA" id="ARBA00010402"/>
    </source>
</evidence>
<feature type="compositionally biased region" description="Polar residues" evidence="2">
    <location>
        <begin position="266"/>
        <end position="278"/>
    </location>
</feature>
<feature type="compositionally biased region" description="Low complexity" evidence="2">
    <location>
        <begin position="240"/>
        <end position="256"/>
    </location>
</feature>
<dbReference type="InterPro" id="IPR039301">
    <property type="entry name" value="Sip5/DA2"/>
</dbReference>
<comment type="similarity">
    <text evidence="1">Belongs to the SIP5 family.</text>
</comment>
<feature type="region of interest" description="Disordered" evidence="2">
    <location>
        <begin position="1"/>
        <end position="107"/>
    </location>
</feature>
<feature type="compositionally biased region" description="Polar residues" evidence="2">
    <location>
        <begin position="675"/>
        <end position="711"/>
    </location>
</feature>
<evidence type="ECO:0000313" key="4">
    <source>
        <dbReference type="Proteomes" id="UP000215127"/>
    </source>
</evidence>
<dbReference type="AlphaFoldDB" id="A0A1X7RN27"/>
<feature type="region of interest" description="Disordered" evidence="2">
    <location>
        <begin position="548"/>
        <end position="766"/>
    </location>
</feature>
<feature type="compositionally biased region" description="Basic and acidic residues" evidence="2">
    <location>
        <begin position="599"/>
        <end position="616"/>
    </location>
</feature>
<dbReference type="GO" id="GO:0005737">
    <property type="term" value="C:cytoplasm"/>
    <property type="evidence" value="ECO:0007669"/>
    <property type="project" value="TreeGrafter"/>
</dbReference>
<feature type="region of interest" description="Disordered" evidence="2">
    <location>
        <begin position="406"/>
        <end position="430"/>
    </location>
</feature>
<dbReference type="PANTHER" id="PTHR31315">
    <property type="entry name" value="PROTEIN SIP5"/>
    <property type="match status" value="1"/>
</dbReference>
<feature type="compositionally biased region" description="Basic and acidic residues" evidence="2">
    <location>
        <begin position="1"/>
        <end position="12"/>
    </location>
</feature>
<keyword evidence="4" id="KW-1185">Reference proteome</keyword>
<feature type="compositionally biased region" description="Gly residues" evidence="2">
    <location>
        <begin position="714"/>
        <end position="724"/>
    </location>
</feature>
<name>A0A1X7RN27_ZYMT9</name>
<feature type="compositionally biased region" description="Basic and acidic residues" evidence="2">
    <location>
        <begin position="751"/>
        <end position="766"/>
    </location>
</feature>
<sequence>MGNSSSKDEKRANGTRHGNNPSRAVTSSTQATASSDALSQQLQAPRASSRRGSRHDLSIFNIGRGGGGGERIIEITPERPRETKQEREARKVEKERQARVKERERSMREEHVDGGYLVTVGTYTGPEDFNKAVVRQLMIERRLAPFWKGLEDHNEAWTEAQLFAAARGLPIPAPDEVPAEMARTTSQATEMARTTSQASSTVPPGTDANVNSLTVPITSRSQSYQSDHSANLSASHPAFSNTLSSPSSPSSAPTSTFRGRAKTLASLASGNKSQSPDLTPQEVRLPTDPYVNGQQLEVYLYKDAAECPICFLYYPPYLNRTRCCDQAICSECFVQIKRPDPHPPEHEQPGQPRAPEEEADLLVSEVAACPFCVTPEFGVTYEPPPFRRGLAYAGSNSLRNAATSAMSSSTSLHSGSPAVTRRRATSISATSSNVITTDRVRPDWAKKLADARANALRRSAAATALHNAAYVLGNVGEGGRGNGLIGRRRRGIFTDSPGGQSGSVTPREGDTTPDLTGTRTSSRRMGPPQRVEDLEEMMMMEAIRQSLAAEEERKKKEEKEVAKEEKRKRKEGKKMEKEKRKRGGSGASGSGSATGVADGKGKGPRLEIPEGERSMAREGGGGGSGASSLSSTTTSSLLESSPPRMMTATAAGPAGQSVEDPQRHLESSRAGLTMPNATPLTNQNPPMTIPQHSRQLSSLSYMSNVGSTNSTGAGEEGGGGGGGVEALRNGVVQPPLPLESGIEGRSGIAGKGKERVEEVERLGGGG</sequence>
<gene>
    <name evidence="3" type="ORF">ZT3D7_G3556</name>
</gene>
<reference evidence="3 4" key="1">
    <citation type="submission" date="2016-06" db="EMBL/GenBank/DDBJ databases">
        <authorList>
            <person name="Kjaerup R.B."/>
            <person name="Dalgaard T.S."/>
            <person name="Juul-Madsen H.R."/>
        </authorList>
    </citation>
    <scope>NUCLEOTIDE SEQUENCE [LARGE SCALE GENOMIC DNA]</scope>
</reference>
<feature type="compositionally biased region" description="Basic and acidic residues" evidence="2">
    <location>
        <begin position="550"/>
        <end position="565"/>
    </location>
</feature>
<protein>
    <recommendedName>
        <fullName evidence="5">Protein sip5</fullName>
    </recommendedName>
</protein>
<dbReference type="PANTHER" id="PTHR31315:SF1">
    <property type="entry name" value="PROTEIN SIP5"/>
    <property type="match status" value="1"/>
</dbReference>
<feature type="compositionally biased region" description="Polar residues" evidence="2">
    <location>
        <begin position="183"/>
        <end position="234"/>
    </location>
</feature>
<dbReference type="EMBL" id="LT853694">
    <property type="protein sequence ID" value="SMQ48407.1"/>
    <property type="molecule type" value="Genomic_DNA"/>
</dbReference>
<feature type="compositionally biased region" description="Polar residues" evidence="2">
    <location>
        <begin position="16"/>
        <end position="25"/>
    </location>
</feature>
<feature type="region of interest" description="Disordered" evidence="2">
    <location>
        <begin position="489"/>
        <end position="529"/>
    </location>
</feature>
<evidence type="ECO:0000313" key="3">
    <source>
        <dbReference type="EMBL" id="SMQ48407.1"/>
    </source>
</evidence>
<feature type="compositionally biased region" description="Low complexity" evidence="2">
    <location>
        <begin position="626"/>
        <end position="641"/>
    </location>
</feature>
<dbReference type="STRING" id="1276538.A0A1X7RN27"/>
<evidence type="ECO:0008006" key="5">
    <source>
        <dbReference type="Google" id="ProtNLM"/>
    </source>
</evidence>
<accession>A0A1X7RN27</accession>